<dbReference type="SMART" id="SM00755">
    <property type="entry name" value="Grip"/>
    <property type="match status" value="1"/>
</dbReference>
<dbReference type="Gene3D" id="1.10.220.60">
    <property type="entry name" value="GRIP domain"/>
    <property type="match status" value="1"/>
</dbReference>
<keyword evidence="3" id="KW-1185">Reference proteome</keyword>
<dbReference type="InterPro" id="IPR000237">
    <property type="entry name" value="GRIP_dom"/>
</dbReference>
<evidence type="ECO:0000313" key="3">
    <source>
        <dbReference type="Proteomes" id="UP000070544"/>
    </source>
</evidence>
<evidence type="ECO:0000259" key="1">
    <source>
        <dbReference type="PROSITE" id="PS50913"/>
    </source>
</evidence>
<sequence length="77" mass="8984">MAELLNESEARVHLLLEQERVLKEEIRKVDRVDRRQNLNIEYLKNVVLKFLESPGERENLATIISNILQLSPSENDA</sequence>
<dbReference type="AlphaFoldDB" id="A0A139ASM2"/>
<dbReference type="Proteomes" id="UP000070544">
    <property type="component" value="Unassembled WGS sequence"/>
</dbReference>
<dbReference type="EMBL" id="KQ965737">
    <property type="protein sequence ID" value="KXS19742.1"/>
    <property type="molecule type" value="Genomic_DNA"/>
</dbReference>
<organism evidence="2 3">
    <name type="scientific">Gonapodya prolifera (strain JEL478)</name>
    <name type="common">Monoblepharis prolifera</name>
    <dbReference type="NCBI Taxonomy" id="1344416"/>
    <lineage>
        <taxon>Eukaryota</taxon>
        <taxon>Fungi</taxon>
        <taxon>Fungi incertae sedis</taxon>
        <taxon>Chytridiomycota</taxon>
        <taxon>Chytridiomycota incertae sedis</taxon>
        <taxon>Monoblepharidomycetes</taxon>
        <taxon>Monoblepharidales</taxon>
        <taxon>Gonapodyaceae</taxon>
        <taxon>Gonapodya</taxon>
    </lineage>
</organism>
<gene>
    <name evidence="2" type="ORF">M427DRAFT_428667</name>
</gene>
<dbReference type="OrthoDB" id="1926336at2759"/>
<protein>
    <recommendedName>
        <fullName evidence="1">GRIP domain-containing protein</fullName>
    </recommendedName>
</protein>
<dbReference type="Pfam" id="PF01465">
    <property type="entry name" value="GRIP"/>
    <property type="match status" value="1"/>
</dbReference>
<proteinExistence type="predicted"/>
<dbReference type="PROSITE" id="PS50913">
    <property type="entry name" value="GRIP"/>
    <property type="match status" value="1"/>
</dbReference>
<feature type="domain" description="GRIP" evidence="1">
    <location>
        <begin position="33"/>
        <end position="77"/>
    </location>
</feature>
<evidence type="ECO:0000313" key="2">
    <source>
        <dbReference type="EMBL" id="KXS19742.1"/>
    </source>
</evidence>
<dbReference type="STRING" id="1344416.A0A139ASM2"/>
<reference evidence="2 3" key="1">
    <citation type="journal article" date="2015" name="Genome Biol. Evol.">
        <title>Phylogenomic analyses indicate that early fungi evolved digesting cell walls of algal ancestors of land plants.</title>
        <authorList>
            <person name="Chang Y."/>
            <person name="Wang S."/>
            <person name="Sekimoto S."/>
            <person name="Aerts A.L."/>
            <person name="Choi C."/>
            <person name="Clum A."/>
            <person name="LaButti K.M."/>
            <person name="Lindquist E.A."/>
            <person name="Yee Ngan C."/>
            <person name="Ohm R.A."/>
            <person name="Salamov A.A."/>
            <person name="Grigoriev I.V."/>
            <person name="Spatafora J.W."/>
            <person name="Berbee M.L."/>
        </authorList>
    </citation>
    <scope>NUCLEOTIDE SEQUENCE [LARGE SCALE GENOMIC DNA]</scope>
    <source>
        <strain evidence="2 3">JEL478</strain>
    </source>
</reference>
<name>A0A139ASM2_GONPJ</name>
<accession>A0A139ASM2</accession>